<proteinExistence type="inferred from homology"/>
<dbReference type="SUPFAM" id="SSF49590">
    <property type="entry name" value="PHL pollen allergen"/>
    <property type="match status" value="1"/>
</dbReference>
<dbReference type="PANTHER" id="PTHR31867">
    <property type="entry name" value="EXPANSIN-A15"/>
    <property type="match status" value="1"/>
</dbReference>
<evidence type="ECO:0000256" key="7">
    <source>
        <dbReference type="ARBA" id="ARBA00022729"/>
    </source>
</evidence>
<dbReference type="EMBL" id="JAAGAX010000017">
    <property type="protein sequence ID" value="KAF2286018.1"/>
    <property type="molecule type" value="Genomic_DNA"/>
</dbReference>
<feature type="domain" description="Expansin-like CBD" evidence="15">
    <location>
        <begin position="337"/>
        <end position="417"/>
    </location>
</feature>
<evidence type="ECO:0000313" key="16">
    <source>
        <dbReference type="EMBL" id="KAF2286018.1"/>
    </source>
</evidence>
<dbReference type="Pfam" id="PF01357">
    <property type="entry name" value="Expansin_C"/>
    <property type="match status" value="1"/>
</dbReference>
<gene>
    <name evidence="16" type="ORF">GH714_009727</name>
</gene>
<dbReference type="PROSITE" id="PS00518">
    <property type="entry name" value="ZF_RING_1"/>
    <property type="match status" value="1"/>
</dbReference>
<dbReference type="PROSITE" id="PS50842">
    <property type="entry name" value="EXPANSIN_EG45"/>
    <property type="match status" value="1"/>
</dbReference>
<dbReference type="GO" id="GO:0016020">
    <property type="term" value="C:membrane"/>
    <property type="evidence" value="ECO:0007669"/>
    <property type="project" value="UniProtKB-SubCell"/>
</dbReference>
<dbReference type="Gene3D" id="2.60.40.760">
    <property type="entry name" value="Expansin, cellulose-binding-like domain"/>
    <property type="match status" value="1"/>
</dbReference>
<evidence type="ECO:0000259" key="14">
    <source>
        <dbReference type="PROSITE" id="PS50842"/>
    </source>
</evidence>
<dbReference type="SUPFAM" id="SSF57850">
    <property type="entry name" value="RING/U-box"/>
    <property type="match status" value="1"/>
</dbReference>
<feature type="domain" description="RING-type" evidence="13">
    <location>
        <begin position="139"/>
        <end position="185"/>
    </location>
</feature>
<reference evidence="16 17" key="1">
    <citation type="journal article" date="2020" name="Mol. Plant">
        <title>The Chromosome-Based Rubber Tree Genome Provides New Insights into Spurge Genome Evolution and Rubber Biosynthesis.</title>
        <authorList>
            <person name="Liu J."/>
            <person name="Shi C."/>
            <person name="Shi C.C."/>
            <person name="Li W."/>
            <person name="Zhang Q.J."/>
            <person name="Zhang Y."/>
            <person name="Li K."/>
            <person name="Lu H.F."/>
            <person name="Shi C."/>
            <person name="Zhu S.T."/>
            <person name="Xiao Z.Y."/>
            <person name="Nan H."/>
            <person name="Yue Y."/>
            <person name="Zhu X.G."/>
            <person name="Wu Y."/>
            <person name="Hong X.N."/>
            <person name="Fan G.Y."/>
            <person name="Tong Y."/>
            <person name="Zhang D."/>
            <person name="Mao C.L."/>
            <person name="Liu Y.L."/>
            <person name="Hao S.J."/>
            <person name="Liu W.Q."/>
            <person name="Lv M.Q."/>
            <person name="Zhang H.B."/>
            <person name="Liu Y."/>
            <person name="Hu-Tang G.R."/>
            <person name="Wang J.P."/>
            <person name="Wang J.H."/>
            <person name="Sun Y.H."/>
            <person name="Ni S.B."/>
            <person name="Chen W.B."/>
            <person name="Zhang X.C."/>
            <person name="Jiao Y.N."/>
            <person name="Eichler E.E."/>
            <person name="Li G.H."/>
            <person name="Liu X."/>
            <person name="Gao L.Z."/>
        </authorList>
    </citation>
    <scope>NUCLEOTIDE SEQUENCE [LARGE SCALE GENOMIC DNA]</scope>
    <source>
        <strain evidence="17">cv. GT1</strain>
        <tissue evidence="16">Leaf</tissue>
    </source>
</reference>
<dbReference type="SMART" id="SM00184">
    <property type="entry name" value="RING"/>
    <property type="match status" value="1"/>
</dbReference>
<comment type="caution">
    <text evidence="16">The sequence shown here is derived from an EMBL/GenBank/DDBJ whole genome shotgun (WGS) entry which is preliminary data.</text>
</comment>
<dbReference type="SUPFAM" id="SSF50685">
    <property type="entry name" value="Barwin-like endoglucanases"/>
    <property type="match status" value="1"/>
</dbReference>
<feature type="domain" description="Expansin-like EG45" evidence="14">
    <location>
        <begin position="216"/>
        <end position="327"/>
    </location>
</feature>
<dbReference type="Pfam" id="PF03330">
    <property type="entry name" value="DPBB_1"/>
    <property type="match status" value="1"/>
</dbReference>
<keyword evidence="4" id="KW-0134">Cell wall</keyword>
<dbReference type="GO" id="GO:0005576">
    <property type="term" value="C:extracellular region"/>
    <property type="evidence" value="ECO:0007669"/>
    <property type="project" value="InterPro"/>
</dbReference>
<protein>
    <recommendedName>
        <fullName evidence="18">Expansin</fullName>
    </recommendedName>
</protein>
<name>A0A6A6KDM2_HEVBR</name>
<organism evidence="16 17">
    <name type="scientific">Hevea brasiliensis</name>
    <name type="common">Para rubber tree</name>
    <name type="synonym">Siphonia brasiliensis</name>
    <dbReference type="NCBI Taxonomy" id="3981"/>
    <lineage>
        <taxon>Eukaryota</taxon>
        <taxon>Viridiplantae</taxon>
        <taxon>Streptophyta</taxon>
        <taxon>Embryophyta</taxon>
        <taxon>Tracheophyta</taxon>
        <taxon>Spermatophyta</taxon>
        <taxon>Magnoliopsida</taxon>
        <taxon>eudicotyledons</taxon>
        <taxon>Gunneridae</taxon>
        <taxon>Pentapetalae</taxon>
        <taxon>rosids</taxon>
        <taxon>fabids</taxon>
        <taxon>Malpighiales</taxon>
        <taxon>Euphorbiaceae</taxon>
        <taxon>Crotonoideae</taxon>
        <taxon>Micrandreae</taxon>
        <taxon>Hevea</taxon>
    </lineage>
</organism>
<evidence type="ECO:0000256" key="8">
    <source>
        <dbReference type="ARBA" id="ARBA00022771"/>
    </source>
</evidence>
<evidence type="ECO:0000256" key="12">
    <source>
        <dbReference type="PROSITE-ProRule" id="PRU00175"/>
    </source>
</evidence>
<keyword evidence="7" id="KW-0732">Signal</keyword>
<evidence type="ECO:0000256" key="9">
    <source>
        <dbReference type="ARBA" id="ARBA00022833"/>
    </source>
</evidence>
<dbReference type="Pfam" id="PF00097">
    <property type="entry name" value="zf-C3HC4"/>
    <property type="match status" value="1"/>
</dbReference>
<dbReference type="Gene3D" id="3.30.40.10">
    <property type="entry name" value="Zinc/RING finger domain, C3HC4 (zinc finger)"/>
    <property type="match status" value="1"/>
</dbReference>
<dbReference type="Gene3D" id="2.40.40.10">
    <property type="entry name" value="RlpA-like domain"/>
    <property type="match status" value="1"/>
</dbReference>
<evidence type="ECO:0000256" key="1">
    <source>
        <dbReference type="ARBA" id="ARBA00004170"/>
    </source>
</evidence>
<keyword evidence="6" id="KW-0479">Metal-binding</keyword>
<dbReference type="InterPro" id="IPR007117">
    <property type="entry name" value="Expansin_CBD"/>
</dbReference>
<dbReference type="InterPro" id="IPR001841">
    <property type="entry name" value="Znf_RING"/>
</dbReference>
<dbReference type="SMART" id="SM00837">
    <property type="entry name" value="DPBB_1"/>
    <property type="match status" value="1"/>
</dbReference>
<dbReference type="InterPro" id="IPR018957">
    <property type="entry name" value="Znf_C3HC4_RING-type"/>
</dbReference>
<dbReference type="GO" id="GO:0009653">
    <property type="term" value="P:anatomical structure morphogenesis"/>
    <property type="evidence" value="ECO:0007669"/>
    <property type="project" value="UniProtKB-ARBA"/>
</dbReference>
<sequence length="551" mass="61472">MLTSSFDAWPVALTEYIWSKIVSKNGIYRRHVAQTREAFGVIVRPAWDEAPLPLFNKQERSTIAKIQLERRKVNYCEISENKGSGEMVEKNDLDSMAMEPSFFEHEVHFESEDVALKPKWKSISTPTGISDDDGECFDCNICLDSAQDPIVTLCGHLYCWPCIYKWLQVQSSPDANEQQPSCPVCLFLEGINGQLNGWLQAHATFYGANQNPSTLGGACGYDNTFHAGFGVHTTAVSGALFRNGEACGACYQVMCDFKADPKWCLRRGVVTVTTTNFCPANNNGGWCDPPRHHFDMSMPAFLRIAKQGNEGIVPVLYRRVACKRRGGVHFTLRGQSNFSLIMISNVGGSGDIEAAWVRGSRSRSWVPMRRNWGANWQSNVDLRSQTLSFKLTLVDGKTLEFFNVVPSTWRTQSLIANAVLRTRYCSSASNDLFSIISPLGHPDISLVPVLDKWAEEGRKIKGFELQRIVKTSVPAGGTGKLLRMTVIELNELIDTKFKVSEWMSGKVGNTFSPGDRAVQLDLIGRVRGLESAESYFQNLTELSLPRSMVLF</sequence>
<evidence type="ECO:0000256" key="4">
    <source>
        <dbReference type="ARBA" id="ARBA00022512"/>
    </source>
</evidence>
<dbReference type="PRINTS" id="PR01226">
    <property type="entry name" value="EXPANSIN"/>
</dbReference>
<evidence type="ECO:0000259" key="13">
    <source>
        <dbReference type="PROSITE" id="PS50089"/>
    </source>
</evidence>
<evidence type="ECO:0000256" key="2">
    <source>
        <dbReference type="ARBA" id="ARBA00004191"/>
    </source>
</evidence>
<keyword evidence="11" id="KW-0961">Cell wall biogenesis/degradation</keyword>
<evidence type="ECO:0000256" key="11">
    <source>
        <dbReference type="ARBA" id="ARBA00023316"/>
    </source>
</evidence>
<keyword evidence="10" id="KW-0472">Membrane</keyword>
<dbReference type="PROSITE" id="PS50089">
    <property type="entry name" value="ZF_RING_2"/>
    <property type="match status" value="1"/>
</dbReference>
<dbReference type="PRINTS" id="PR01225">
    <property type="entry name" value="EXPANSNFAMLY"/>
</dbReference>
<keyword evidence="5" id="KW-0964">Secreted</keyword>
<comment type="similarity">
    <text evidence="3">Belongs to the expansin family. Expansin A subfamily.</text>
</comment>
<evidence type="ECO:0000256" key="5">
    <source>
        <dbReference type="ARBA" id="ARBA00022525"/>
    </source>
</evidence>
<keyword evidence="9" id="KW-0862">Zinc</keyword>
<evidence type="ECO:0000259" key="15">
    <source>
        <dbReference type="PROSITE" id="PS50843"/>
    </source>
</evidence>
<dbReference type="CDD" id="cd22274">
    <property type="entry name" value="DPBB_EXPA_N"/>
    <property type="match status" value="1"/>
</dbReference>
<dbReference type="InterPro" id="IPR036749">
    <property type="entry name" value="Expansin_CBD_sf"/>
</dbReference>
<keyword evidence="17" id="KW-1185">Reference proteome</keyword>
<dbReference type="InterPro" id="IPR017907">
    <property type="entry name" value="Znf_RING_CS"/>
</dbReference>
<dbReference type="InterPro" id="IPR036908">
    <property type="entry name" value="RlpA-like_sf"/>
</dbReference>
<dbReference type="GO" id="GO:0008270">
    <property type="term" value="F:zinc ion binding"/>
    <property type="evidence" value="ECO:0007669"/>
    <property type="project" value="UniProtKB-KW"/>
</dbReference>
<dbReference type="GO" id="GO:0009664">
    <property type="term" value="P:plant-type cell wall organization"/>
    <property type="evidence" value="ECO:0007669"/>
    <property type="project" value="InterPro"/>
</dbReference>
<dbReference type="InterPro" id="IPR002963">
    <property type="entry name" value="Expansin"/>
</dbReference>
<accession>A0A6A6KDM2</accession>
<dbReference type="Proteomes" id="UP000467840">
    <property type="component" value="Chromosome 3"/>
</dbReference>
<dbReference type="CDD" id="cd16745">
    <property type="entry name" value="RING-HC_AtRMA-like"/>
    <property type="match status" value="1"/>
</dbReference>
<evidence type="ECO:0000256" key="10">
    <source>
        <dbReference type="ARBA" id="ARBA00023136"/>
    </source>
</evidence>
<dbReference type="InterPro" id="IPR007112">
    <property type="entry name" value="Expansin/allergen_DPBB_dom"/>
</dbReference>
<evidence type="ECO:0000256" key="3">
    <source>
        <dbReference type="ARBA" id="ARBA00005392"/>
    </source>
</evidence>
<evidence type="ECO:0000256" key="6">
    <source>
        <dbReference type="ARBA" id="ARBA00022723"/>
    </source>
</evidence>
<comment type="subcellular location">
    <subcellularLocation>
        <location evidence="1">Membrane</location>
        <topology evidence="1">Peripheral membrane protein</topology>
    </subcellularLocation>
    <subcellularLocation>
        <location evidence="2">Secreted</location>
        <location evidence="2">Cell wall</location>
    </subcellularLocation>
</comment>
<dbReference type="InterPro" id="IPR007118">
    <property type="entry name" value="Expan_Lol_pI"/>
</dbReference>
<evidence type="ECO:0000313" key="17">
    <source>
        <dbReference type="Proteomes" id="UP000467840"/>
    </source>
</evidence>
<dbReference type="AlphaFoldDB" id="A0A6A6KDM2"/>
<keyword evidence="8 12" id="KW-0863">Zinc-finger</keyword>
<dbReference type="InterPro" id="IPR013083">
    <property type="entry name" value="Znf_RING/FYVE/PHD"/>
</dbReference>
<dbReference type="PROSITE" id="PS50843">
    <property type="entry name" value="EXPANSIN_CBD"/>
    <property type="match status" value="1"/>
</dbReference>
<dbReference type="InterPro" id="IPR009009">
    <property type="entry name" value="RlpA-like_DPBB"/>
</dbReference>
<evidence type="ECO:0008006" key="18">
    <source>
        <dbReference type="Google" id="ProtNLM"/>
    </source>
</evidence>